<gene>
    <name evidence="1" type="ORF">FB45DRAFT_140064</name>
</gene>
<dbReference type="EMBL" id="JARKIF010000016">
    <property type="protein sequence ID" value="KAJ7621374.1"/>
    <property type="molecule type" value="Genomic_DNA"/>
</dbReference>
<organism evidence="1 2">
    <name type="scientific">Roridomyces roridus</name>
    <dbReference type="NCBI Taxonomy" id="1738132"/>
    <lineage>
        <taxon>Eukaryota</taxon>
        <taxon>Fungi</taxon>
        <taxon>Dikarya</taxon>
        <taxon>Basidiomycota</taxon>
        <taxon>Agaricomycotina</taxon>
        <taxon>Agaricomycetes</taxon>
        <taxon>Agaricomycetidae</taxon>
        <taxon>Agaricales</taxon>
        <taxon>Marasmiineae</taxon>
        <taxon>Mycenaceae</taxon>
        <taxon>Roridomyces</taxon>
    </lineage>
</organism>
<keyword evidence="2" id="KW-1185">Reference proteome</keyword>
<proteinExistence type="predicted"/>
<protein>
    <submittedName>
        <fullName evidence="1">Uncharacterized protein</fullName>
    </submittedName>
</protein>
<dbReference type="InterPro" id="IPR032675">
    <property type="entry name" value="LRR_dom_sf"/>
</dbReference>
<accession>A0AAD7FI72</accession>
<dbReference type="Proteomes" id="UP001221142">
    <property type="component" value="Unassembled WGS sequence"/>
</dbReference>
<dbReference type="Gene3D" id="3.80.10.10">
    <property type="entry name" value="Ribonuclease Inhibitor"/>
    <property type="match status" value="1"/>
</dbReference>
<name>A0AAD7FI72_9AGAR</name>
<reference evidence="1" key="1">
    <citation type="submission" date="2023-03" db="EMBL/GenBank/DDBJ databases">
        <title>Massive genome expansion in bonnet fungi (Mycena s.s.) driven by repeated elements and novel gene families across ecological guilds.</title>
        <authorList>
            <consortium name="Lawrence Berkeley National Laboratory"/>
            <person name="Harder C.B."/>
            <person name="Miyauchi S."/>
            <person name="Viragh M."/>
            <person name="Kuo A."/>
            <person name="Thoen E."/>
            <person name="Andreopoulos B."/>
            <person name="Lu D."/>
            <person name="Skrede I."/>
            <person name="Drula E."/>
            <person name="Henrissat B."/>
            <person name="Morin E."/>
            <person name="Kohler A."/>
            <person name="Barry K."/>
            <person name="LaButti K."/>
            <person name="Morin E."/>
            <person name="Salamov A."/>
            <person name="Lipzen A."/>
            <person name="Mereny Z."/>
            <person name="Hegedus B."/>
            <person name="Baldrian P."/>
            <person name="Stursova M."/>
            <person name="Weitz H."/>
            <person name="Taylor A."/>
            <person name="Grigoriev I.V."/>
            <person name="Nagy L.G."/>
            <person name="Martin F."/>
            <person name="Kauserud H."/>
        </authorList>
    </citation>
    <scope>NUCLEOTIDE SEQUENCE</scope>
    <source>
        <strain evidence="1">9284</strain>
    </source>
</reference>
<evidence type="ECO:0000313" key="2">
    <source>
        <dbReference type="Proteomes" id="UP001221142"/>
    </source>
</evidence>
<dbReference type="AlphaFoldDB" id="A0AAD7FI72"/>
<sequence>MIFNMLLTARRVHAWIEPMLYQTITFGDDTWDPDITPAWEGLLVAIKSKPSAFLRKHVRHMMVNMYDTRPTTASFISSELPEILSSCNQVHSLILFNSSPSIIPALESAPNLRRLAVFLSELFGSDIPPLHLEHPLFASLTHLEVFDPRFEESVPWPWADFGLLPELTHLLIFQLDSSGSIPLLLLDSCRKLQVLVDLYRRLPLPDVLVEDPRFVLMVMSDSEYEADWRAGTRGGRDLWDRAAGFVAKRRRGEITPASRCWIEPGDGV</sequence>
<evidence type="ECO:0000313" key="1">
    <source>
        <dbReference type="EMBL" id="KAJ7621374.1"/>
    </source>
</evidence>
<comment type="caution">
    <text evidence="1">The sequence shown here is derived from an EMBL/GenBank/DDBJ whole genome shotgun (WGS) entry which is preliminary data.</text>
</comment>
<dbReference type="SUPFAM" id="SSF52058">
    <property type="entry name" value="L domain-like"/>
    <property type="match status" value="1"/>
</dbReference>